<dbReference type="InterPro" id="IPR018968">
    <property type="entry name" value="Phasin"/>
</dbReference>
<evidence type="ECO:0000259" key="1">
    <source>
        <dbReference type="Pfam" id="PF09361"/>
    </source>
</evidence>
<organism evidence="2 3">
    <name type="scientific">Pseudoxanthomonas wuyuanensis</name>
    <dbReference type="NCBI Taxonomy" id="1073196"/>
    <lineage>
        <taxon>Bacteria</taxon>
        <taxon>Pseudomonadati</taxon>
        <taxon>Pseudomonadota</taxon>
        <taxon>Gammaproteobacteria</taxon>
        <taxon>Lysobacterales</taxon>
        <taxon>Lysobacteraceae</taxon>
        <taxon>Pseudoxanthomonas</taxon>
    </lineage>
</organism>
<dbReference type="EMBL" id="OCND01000002">
    <property type="protein sequence ID" value="SOD52643.1"/>
    <property type="molecule type" value="Genomic_DNA"/>
</dbReference>
<accession>A0A286D1W2</accession>
<keyword evidence="3" id="KW-1185">Reference proteome</keyword>
<dbReference type="RefSeq" id="WP_097120815.1">
    <property type="nucleotide sequence ID" value="NZ_OCND01000002.1"/>
</dbReference>
<protein>
    <submittedName>
        <fullName evidence="2">Phasin protein</fullName>
    </submittedName>
</protein>
<gene>
    <name evidence="2" type="ORF">SAMN06296416_1029</name>
</gene>
<proteinExistence type="predicted"/>
<dbReference type="AlphaFoldDB" id="A0A286D1W2"/>
<evidence type="ECO:0000313" key="2">
    <source>
        <dbReference type="EMBL" id="SOD52643.1"/>
    </source>
</evidence>
<dbReference type="OrthoDB" id="6058047at2"/>
<dbReference type="Pfam" id="PF09361">
    <property type="entry name" value="Phasin_2"/>
    <property type="match status" value="1"/>
</dbReference>
<sequence length="130" mass="14030">MSAQFNDSFSTFTHQFAAAAARANRLALENAETVFGVQLKTFEKNIDATAAFFGELVETHDLEAYKTLWPKGLQVAKDNTERLVAAGQEVFGLTLKTSEALGQLAKSQFETATESVQASVAKATKPAKAK</sequence>
<dbReference type="Proteomes" id="UP000219374">
    <property type="component" value="Unassembled WGS sequence"/>
</dbReference>
<name>A0A286D1W2_9GAMM</name>
<reference evidence="2 3" key="1">
    <citation type="submission" date="2017-09" db="EMBL/GenBank/DDBJ databases">
        <authorList>
            <person name="Ehlers B."/>
            <person name="Leendertz F.H."/>
        </authorList>
    </citation>
    <scope>NUCLEOTIDE SEQUENCE [LARGE SCALE GENOMIC DNA]</scope>
    <source>
        <strain evidence="2 3">CGMCC 1.10978</strain>
    </source>
</reference>
<evidence type="ECO:0000313" key="3">
    <source>
        <dbReference type="Proteomes" id="UP000219374"/>
    </source>
</evidence>
<feature type="domain" description="Phasin" evidence="1">
    <location>
        <begin position="8"/>
        <end position="109"/>
    </location>
</feature>